<dbReference type="AlphaFoldDB" id="C0NM83"/>
<protein>
    <submittedName>
        <fullName evidence="1">Uncharacterized protein</fullName>
    </submittedName>
</protein>
<evidence type="ECO:0000313" key="2">
    <source>
        <dbReference type="Proteomes" id="UP000001631"/>
    </source>
</evidence>
<name>C0NM83_AJECG</name>
<dbReference type="InParanoid" id="C0NM83"/>
<gene>
    <name evidence="1" type="ORF">HCBG_04613</name>
</gene>
<dbReference type="EMBL" id="GG663367">
    <property type="protein sequence ID" value="EEH07734.1"/>
    <property type="molecule type" value="Genomic_DNA"/>
</dbReference>
<dbReference type="GeneID" id="69037629"/>
<proteinExistence type="predicted"/>
<dbReference type="STRING" id="447093.C0NM83"/>
<keyword evidence="2" id="KW-1185">Reference proteome</keyword>
<dbReference type="Proteomes" id="UP000001631">
    <property type="component" value="Unassembled WGS sequence"/>
</dbReference>
<reference evidence="1" key="1">
    <citation type="submission" date="2009-02" db="EMBL/GenBank/DDBJ databases">
        <title>The Genome Sequence of Ajellomyces capsulatus strain G186AR.</title>
        <authorList>
            <consortium name="The Broad Institute Genome Sequencing Platform"/>
            <person name="Champion M."/>
            <person name="Cuomo C."/>
            <person name="Ma L.-J."/>
            <person name="Henn M.R."/>
            <person name="Sil A."/>
            <person name="Goldman B."/>
            <person name="Young S.K."/>
            <person name="Kodira C.D."/>
            <person name="Zeng Q."/>
            <person name="Koehrsen M."/>
            <person name="Alvarado L."/>
            <person name="Berlin A."/>
            <person name="Borenstein D."/>
            <person name="Chen Z."/>
            <person name="Engels R."/>
            <person name="Freedman E."/>
            <person name="Gellesch M."/>
            <person name="Goldberg J."/>
            <person name="Griggs A."/>
            <person name="Gujja S."/>
            <person name="Heiman D."/>
            <person name="Hepburn T."/>
            <person name="Howarth C."/>
            <person name="Jen D."/>
            <person name="Larson L."/>
            <person name="Lewis B."/>
            <person name="Mehta T."/>
            <person name="Park D."/>
            <person name="Pearson M."/>
            <person name="Roberts A."/>
            <person name="Saif S."/>
            <person name="Shea T."/>
            <person name="Shenoy N."/>
            <person name="Sisk P."/>
            <person name="Stolte C."/>
            <person name="Sykes S."/>
            <person name="Walk T."/>
            <person name="White J."/>
            <person name="Yandava C."/>
            <person name="Klein B."/>
            <person name="McEwen J.G."/>
            <person name="Puccia R."/>
            <person name="Goldman G.H."/>
            <person name="Felipe M.S."/>
            <person name="Nino-Vega G."/>
            <person name="San-Blas G."/>
            <person name="Taylor J."/>
            <person name="Mendoza L."/>
            <person name="Galagan J."/>
            <person name="Nusbaum C."/>
            <person name="Birren B."/>
        </authorList>
    </citation>
    <scope>NUCLEOTIDE SEQUENCE</scope>
    <source>
        <strain evidence="1">G186AR</strain>
    </source>
</reference>
<evidence type="ECO:0000313" key="1">
    <source>
        <dbReference type="EMBL" id="EEH07734.1"/>
    </source>
</evidence>
<accession>C0NM83</accession>
<organism evidence="1 2">
    <name type="scientific">Ajellomyces capsulatus (strain G186AR / H82 / ATCC MYA-2454 / RMSCC 2432)</name>
    <name type="common">Darling's disease fungus</name>
    <name type="synonym">Histoplasma capsulatum</name>
    <dbReference type="NCBI Taxonomy" id="447093"/>
    <lineage>
        <taxon>Eukaryota</taxon>
        <taxon>Fungi</taxon>
        <taxon>Dikarya</taxon>
        <taxon>Ascomycota</taxon>
        <taxon>Pezizomycotina</taxon>
        <taxon>Eurotiomycetes</taxon>
        <taxon>Eurotiomycetidae</taxon>
        <taxon>Onygenales</taxon>
        <taxon>Ajellomycetaceae</taxon>
        <taxon>Histoplasma</taxon>
    </lineage>
</organism>
<dbReference type="RefSeq" id="XP_045288215.1">
    <property type="nucleotide sequence ID" value="XM_045431662.1"/>
</dbReference>
<dbReference type="HOGENOM" id="CLU_2482826_0_0_1"/>
<sequence>MRVLSCAFLEAFDGTAQLTGLMHAYNERYDGTRSYDQSVFSGVVGNQHFLDATHHPSDSRMGVLVGVCNLGRFAGCILNVLVEEYFE</sequence>